<evidence type="ECO:0000313" key="3">
    <source>
        <dbReference type="Proteomes" id="UP000029579"/>
    </source>
</evidence>
<dbReference type="Proteomes" id="UP000029579">
    <property type="component" value="Unassembled WGS sequence"/>
</dbReference>
<proteinExistence type="predicted"/>
<comment type="caution">
    <text evidence="2">The sequence shown here is derived from an EMBL/GenBank/DDBJ whole genome shotgun (WGS) entry which is preliminary data.</text>
</comment>
<feature type="transmembrane region" description="Helical" evidence="1">
    <location>
        <begin position="144"/>
        <end position="166"/>
    </location>
</feature>
<dbReference type="eggNOG" id="ENOG502ZA68">
    <property type="taxonomic scope" value="Bacteria"/>
</dbReference>
<feature type="transmembrane region" description="Helical" evidence="1">
    <location>
        <begin position="57"/>
        <end position="80"/>
    </location>
</feature>
<accession>A0A095X0M8</accession>
<keyword evidence="1" id="KW-1133">Transmembrane helix</keyword>
<dbReference type="EMBL" id="JRMW01000037">
    <property type="protein sequence ID" value="KGF03630.1"/>
    <property type="molecule type" value="Genomic_DNA"/>
</dbReference>
<dbReference type="AlphaFoldDB" id="A0A095X0M8"/>
<dbReference type="RefSeq" id="WP_037328011.1">
    <property type="nucleotide sequence ID" value="NZ_JRMW01000037.1"/>
</dbReference>
<feature type="transmembrane region" description="Helical" evidence="1">
    <location>
        <begin position="86"/>
        <end position="110"/>
    </location>
</feature>
<name>A0A095X0M8_9FIRM</name>
<evidence type="ECO:0000256" key="1">
    <source>
        <dbReference type="SAM" id="Phobius"/>
    </source>
</evidence>
<organism evidence="2 3">
    <name type="scientific">Anaerococcus lactolyticus S7-1-13</name>
    <dbReference type="NCBI Taxonomy" id="1284686"/>
    <lineage>
        <taxon>Bacteria</taxon>
        <taxon>Bacillati</taxon>
        <taxon>Bacillota</taxon>
        <taxon>Tissierellia</taxon>
        <taxon>Tissierellales</taxon>
        <taxon>Peptoniphilaceae</taxon>
        <taxon>Anaerococcus</taxon>
    </lineage>
</organism>
<gene>
    <name evidence="2" type="ORF">HMPREF1630_06150</name>
</gene>
<reference evidence="2 3" key="1">
    <citation type="submission" date="2014-07" db="EMBL/GenBank/DDBJ databases">
        <authorList>
            <person name="McCorrison J."/>
            <person name="Sanka R."/>
            <person name="Torralba M."/>
            <person name="Gillis M."/>
            <person name="Haft D.H."/>
            <person name="Methe B."/>
            <person name="Sutton G."/>
            <person name="Nelson K.E."/>
        </authorList>
    </citation>
    <scope>NUCLEOTIDE SEQUENCE [LARGE SCALE GENOMIC DNA]</scope>
    <source>
        <strain evidence="2 3">S7-1-13</strain>
    </source>
</reference>
<protein>
    <submittedName>
        <fullName evidence="2">Uncharacterized protein</fullName>
    </submittedName>
</protein>
<keyword evidence="1" id="KW-0472">Membrane</keyword>
<dbReference type="OrthoDB" id="3186290at2"/>
<feature type="transmembrane region" description="Helical" evidence="1">
    <location>
        <begin position="6"/>
        <end position="27"/>
    </location>
</feature>
<evidence type="ECO:0000313" key="2">
    <source>
        <dbReference type="EMBL" id="KGF03630.1"/>
    </source>
</evidence>
<keyword evidence="1" id="KW-0812">Transmembrane</keyword>
<sequence length="168" mass="19266">MDIRRAILDGIAMAAIFNGAVAAFVLIDPRFFFDSYPKGIQNSAPEKMTKEEKRINFILTIIISGIVFIYGMTSLLHTGIKGLRDLFWMSYIQWIILNLGDFFLLDLLLFQGKYKDRIVIPGTEGHEDYKFGNWMKHLAIKEHFILMPFLLIPIASIIQAWLVVLLGL</sequence>